<evidence type="ECO:0000313" key="2">
    <source>
        <dbReference type="EMBL" id="GHE08889.1"/>
    </source>
</evidence>
<dbReference type="Proteomes" id="UP000655443">
    <property type="component" value="Unassembled WGS sequence"/>
</dbReference>
<feature type="compositionally biased region" description="Low complexity" evidence="1">
    <location>
        <begin position="203"/>
        <end position="213"/>
    </location>
</feature>
<reference evidence="2" key="1">
    <citation type="journal article" date="2014" name="Int. J. Syst. Evol. Microbiol.">
        <title>Complete genome sequence of Corynebacterium casei LMG S-19264T (=DSM 44701T), isolated from a smear-ripened cheese.</title>
        <authorList>
            <consortium name="US DOE Joint Genome Institute (JGI-PGF)"/>
            <person name="Walter F."/>
            <person name="Albersmeier A."/>
            <person name="Kalinowski J."/>
            <person name="Ruckert C."/>
        </authorList>
    </citation>
    <scope>NUCLEOTIDE SEQUENCE</scope>
    <source>
        <strain evidence="2">JCM 4714</strain>
    </source>
</reference>
<comment type="caution">
    <text evidence="2">The sequence shown here is derived from an EMBL/GenBank/DDBJ whole genome shotgun (WGS) entry which is preliminary data.</text>
</comment>
<dbReference type="AlphaFoldDB" id="A0A918YMV5"/>
<feature type="region of interest" description="Disordered" evidence="1">
    <location>
        <begin position="185"/>
        <end position="220"/>
    </location>
</feature>
<feature type="region of interest" description="Disordered" evidence="1">
    <location>
        <begin position="47"/>
        <end position="69"/>
    </location>
</feature>
<name>A0A918YMV5_9ACTN</name>
<proteinExistence type="predicted"/>
<protein>
    <submittedName>
        <fullName evidence="2">Uncharacterized protein</fullName>
    </submittedName>
</protein>
<feature type="compositionally biased region" description="Polar residues" evidence="1">
    <location>
        <begin position="188"/>
        <end position="197"/>
    </location>
</feature>
<evidence type="ECO:0000256" key="1">
    <source>
        <dbReference type="SAM" id="MobiDB-lite"/>
    </source>
</evidence>
<accession>A0A918YMV5</accession>
<evidence type="ECO:0000313" key="3">
    <source>
        <dbReference type="Proteomes" id="UP000655443"/>
    </source>
</evidence>
<dbReference type="EMBL" id="BMVG01000018">
    <property type="protein sequence ID" value="GHE08889.1"/>
    <property type="molecule type" value="Genomic_DNA"/>
</dbReference>
<organism evidence="2 3">
    <name type="scientific">Streptomyces alanosinicus</name>
    <dbReference type="NCBI Taxonomy" id="68171"/>
    <lineage>
        <taxon>Bacteria</taxon>
        <taxon>Bacillati</taxon>
        <taxon>Actinomycetota</taxon>
        <taxon>Actinomycetes</taxon>
        <taxon>Kitasatosporales</taxon>
        <taxon>Streptomycetaceae</taxon>
        <taxon>Streptomyces</taxon>
    </lineage>
</organism>
<reference evidence="2" key="2">
    <citation type="submission" date="2020-09" db="EMBL/GenBank/DDBJ databases">
        <authorList>
            <person name="Sun Q."/>
            <person name="Ohkuma M."/>
        </authorList>
    </citation>
    <scope>NUCLEOTIDE SEQUENCE</scope>
    <source>
        <strain evidence="2">JCM 4714</strain>
    </source>
</reference>
<gene>
    <name evidence="2" type="ORF">GCM10010339_59280</name>
</gene>
<sequence length="220" mass="23209">MELACHVEVAISAVAGPSEYDRRTLHMIDTGDIDVYLGLDVSDGDGDGDTTAHHSTALPPAGKKTRRTPVTHCSASARSVTPARRGTPLDAVRFRPDGRTYAAAERSGTRLLPRLRATAAGHMCTGTPPGSIRVGHLSFTSSPPMCKEVLRRVGSPGVAFVTCFARGAEVRGGVRSWDVRKDRWTPRTDLSSGSLTPCASCAGPPAGRRTGPWRGPPGSP</sequence>
<keyword evidence="3" id="KW-1185">Reference proteome</keyword>